<name>A0A0W1R9B6_9EURY</name>
<dbReference type="AlphaFoldDB" id="A0A0W1R9B6"/>
<proteinExistence type="predicted"/>
<evidence type="ECO:0000259" key="1">
    <source>
        <dbReference type="Pfam" id="PF23921"/>
    </source>
</evidence>
<evidence type="ECO:0000313" key="2">
    <source>
        <dbReference type="EMBL" id="KTG10076.1"/>
    </source>
</evidence>
<accession>A0A0W1R9B6</accession>
<comment type="caution">
    <text evidence="2">The sequence shown here is derived from an EMBL/GenBank/DDBJ whole genome shotgun (WGS) entry which is preliminary data.</text>
</comment>
<dbReference type="EMBL" id="LOPU01000018">
    <property type="protein sequence ID" value="KTG10076.1"/>
    <property type="molecule type" value="Genomic_DNA"/>
</dbReference>
<organism evidence="2 3">
    <name type="scientific">Haloprofundus marisrubri</name>
    <dbReference type="NCBI Taxonomy" id="1514971"/>
    <lineage>
        <taxon>Archaea</taxon>
        <taxon>Methanobacteriati</taxon>
        <taxon>Methanobacteriota</taxon>
        <taxon>Stenosarchaea group</taxon>
        <taxon>Halobacteria</taxon>
        <taxon>Halobacteriales</taxon>
        <taxon>Haloferacaceae</taxon>
        <taxon>Haloprofundus</taxon>
    </lineage>
</organism>
<dbReference type="InterPro" id="IPR055684">
    <property type="entry name" value="DUF7260"/>
</dbReference>
<feature type="domain" description="DUF7260" evidence="1">
    <location>
        <begin position="14"/>
        <end position="248"/>
    </location>
</feature>
<protein>
    <recommendedName>
        <fullName evidence="1">DUF7260 domain-containing protein</fullName>
    </recommendedName>
</protein>
<dbReference type="Pfam" id="PF23921">
    <property type="entry name" value="DUF7260"/>
    <property type="match status" value="1"/>
</dbReference>
<sequence length="261" mass="28591">MTDQPPAFDAVGQTVYDAQHIVRKERRRTVDEREAFRAFGTRLTQIQPASAGHTVPATVRGAGVEDGGSNATKRVLGAYRQTVMAVPHYESEYGDTVGRSIVEEFGPSVGGALVSADGLTPELQGVVAEAAREAASDRESFVSLLDDEAESLAAALDSIETVAARLRSLDDRPLPARSFDELRDLRESVAELERRAVDLHVDRQAEIKSHRQRLAVTDVDLPTFLYQDRPYTYPVLTAATTLAETVARACRRVERQLTVTV</sequence>
<dbReference type="RefSeq" id="WP_058581431.1">
    <property type="nucleotide sequence ID" value="NZ_LOPU01000018.1"/>
</dbReference>
<evidence type="ECO:0000313" key="3">
    <source>
        <dbReference type="Proteomes" id="UP000054387"/>
    </source>
</evidence>
<gene>
    <name evidence="2" type="ORF">AUR64_10780</name>
</gene>
<dbReference type="Proteomes" id="UP000054387">
    <property type="component" value="Unassembled WGS sequence"/>
</dbReference>
<reference evidence="2 3" key="1">
    <citation type="submission" date="2015-12" db="EMBL/GenBank/DDBJ databases">
        <title>Haloprofundus marisrubri gen. nov., sp. nov., an extremely halophilic archaeon isolated from the Discovery deep brine-seawater interface in the Red Sea.</title>
        <authorList>
            <person name="Zhang G."/>
            <person name="Stingl U."/>
            <person name="Rashid M."/>
        </authorList>
    </citation>
    <scope>NUCLEOTIDE SEQUENCE [LARGE SCALE GENOMIC DNA]</scope>
    <source>
        <strain evidence="2 3">SB9</strain>
    </source>
</reference>
<keyword evidence="3" id="KW-1185">Reference proteome</keyword>
<dbReference type="STRING" id="1514971.AUR64_10780"/>
<dbReference type="OrthoDB" id="206489at2157"/>